<feature type="compositionally biased region" description="Low complexity" evidence="1">
    <location>
        <begin position="407"/>
        <end position="430"/>
    </location>
</feature>
<dbReference type="Proteomes" id="UP001501444">
    <property type="component" value="Unassembled WGS sequence"/>
</dbReference>
<feature type="region of interest" description="Disordered" evidence="1">
    <location>
        <begin position="394"/>
        <end position="430"/>
    </location>
</feature>
<feature type="transmembrane region" description="Helical" evidence="2">
    <location>
        <begin position="280"/>
        <end position="299"/>
    </location>
</feature>
<keyword evidence="2" id="KW-1133">Transmembrane helix</keyword>
<feature type="transmembrane region" description="Helical" evidence="2">
    <location>
        <begin position="174"/>
        <end position="193"/>
    </location>
</feature>
<feature type="transmembrane region" description="Helical" evidence="2">
    <location>
        <begin position="253"/>
        <end position="273"/>
    </location>
</feature>
<feature type="transmembrane region" description="Helical" evidence="2">
    <location>
        <begin position="78"/>
        <end position="98"/>
    </location>
</feature>
<reference evidence="4" key="1">
    <citation type="journal article" date="2019" name="Int. J. Syst. Evol. Microbiol.">
        <title>The Global Catalogue of Microorganisms (GCM) 10K type strain sequencing project: providing services to taxonomists for standard genome sequencing and annotation.</title>
        <authorList>
            <consortium name="The Broad Institute Genomics Platform"/>
            <consortium name="The Broad Institute Genome Sequencing Center for Infectious Disease"/>
            <person name="Wu L."/>
            <person name="Ma J."/>
        </authorList>
    </citation>
    <scope>NUCLEOTIDE SEQUENCE [LARGE SCALE GENOMIC DNA]</scope>
    <source>
        <strain evidence="4">JCM 3272</strain>
    </source>
</reference>
<feature type="transmembrane region" description="Helical" evidence="2">
    <location>
        <begin position="44"/>
        <end position="66"/>
    </location>
</feature>
<evidence type="ECO:0000256" key="2">
    <source>
        <dbReference type="SAM" id="Phobius"/>
    </source>
</evidence>
<feature type="transmembrane region" description="Helical" evidence="2">
    <location>
        <begin position="339"/>
        <end position="362"/>
    </location>
</feature>
<gene>
    <name evidence="3" type="ORF">GCM10010170_060570</name>
</gene>
<comment type="caution">
    <text evidence="3">The sequence shown here is derived from an EMBL/GenBank/DDBJ whole genome shotgun (WGS) entry which is preliminary data.</text>
</comment>
<sequence length="484" mass="47834">MRQYLSVWRLPGAPVLLIVGVFARLGIGMVSLALLLLLEQAHGRYALAALACSVYAVAGAAVSPLMGRLADRVGPAPVLMVTGVAYPCCLGFLIFAGLRDLPLPVVLGAAVLAGVTFPPLTAAVRGTWNALTADLPEVRVTALAAETSLFEVVFVVGPMLVALCVAVWQPAVALGAAAVTTLVGTLVVARGRAIRSWRRAEGHAQARGLGPLRVPGFTALLVTAVGLGFAFGATGVTVPAFATEHVAHDPQSAGGILLGVWGIGSAVSGIWFGTRSHRRVRLRWMLVAVAGSLAILAAMPNTTALGAALIIGGATIAPALTVQNSMVGALVPRSMLNEAYTWLVTVSIGASAAGVAVTGLVVDRPGGAAWAFLLAGAAVAAGAVIAPAAPATAPRSTEVPAAESPGAAVAESTEAPAAGTGAPAAGTGAPAAAGIEAPAAGIEAPAAVGIEAPAAGIEVITPAAKGIEPTAPVALLSEAPTPSA</sequence>
<dbReference type="PANTHER" id="PTHR23542:SF1">
    <property type="entry name" value="MAJOR FACILITATOR SUPERFAMILY (MFS) PROFILE DOMAIN-CONTAINING PROTEIN"/>
    <property type="match status" value="1"/>
</dbReference>
<feature type="transmembrane region" description="Helical" evidence="2">
    <location>
        <begin position="12"/>
        <end position="38"/>
    </location>
</feature>
<keyword evidence="2" id="KW-0812">Transmembrane</keyword>
<organism evidence="3 4">
    <name type="scientific">Dactylosporangium salmoneum</name>
    <dbReference type="NCBI Taxonomy" id="53361"/>
    <lineage>
        <taxon>Bacteria</taxon>
        <taxon>Bacillati</taxon>
        <taxon>Actinomycetota</taxon>
        <taxon>Actinomycetes</taxon>
        <taxon>Micromonosporales</taxon>
        <taxon>Micromonosporaceae</taxon>
        <taxon>Dactylosporangium</taxon>
    </lineage>
</organism>
<dbReference type="InterPro" id="IPR036259">
    <property type="entry name" value="MFS_trans_sf"/>
</dbReference>
<dbReference type="RefSeq" id="WP_344615962.1">
    <property type="nucleotide sequence ID" value="NZ_BAAARV010000058.1"/>
</dbReference>
<evidence type="ECO:0000256" key="1">
    <source>
        <dbReference type="SAM" id="MobiDB-lite"/>
    </source>
</evidence>
<feature type="transmembrane region" description="Helical" evidence="2">
    <location>
        <begin position="368"/>
        <end position="389"/>
    </location>
</feature>
<dbReference type="PANTHER" id="PTHR23542">
    <property type="match status" value="1"/>
</dbReference>
<evidence type="ECO:0000313" key="4">
    <source>
        <dbReference type="Proteomes" id="UP001501444"/>
    </source>
</evidence>
<dbReference type="InterPro" id="IPR011701">
    <property type="entry name" value="MFS"/>
</dbReference>
<evidence type="ECO:0008006" key="5">
    <source>
        <dbReference type="Google" id="ProtNLM"/>
    </source>
</evidence>
<accession>A0ABP5TWI6</accession>
<dbReference type="EMBL" id="BAAARV010000058">
    <property type="protein sequence ID" value="GAA2363549.1"/>
    <property type="molecule type" value="Genomic_DNA"/>
</dbReference>
<evidence type="ECO:0000313" key="3">
    <source>
        <dbReference type="EMBL" id="GAA2363549.1"/>
    </source>
</evidence>
<name>A0ABP5TWI6_9ACTN</name>
<dbReference type="Gene3D" id="1.20.1250.20">
    <property type="entry name" value="MFS general substrate transporter like domains"/>
    <property type="match status" value="2"/>
</dbReference>
<keyword evidence="2" id="KW-0472">Membrane</keyword>
<proteinExistence type="predicted"/>
<protein>
    <recommendedName>
        <fullName evidence="5">MFS transporter</fullName>
    </recommendedName>
</protein>
<dbReference type="Pfam" id="PF07690">
    <property type="entry name" value="MFS_1"/>
    <property type="match status" value="1"/>
</dbReference>
<feature type="transmembrane region" description="Helical" evidence="2">
    <location>
        <begin position="214"/>
        <end position="233"/>
    </location>
</feature>
<keyword evidence="4" id="KW-1185">Reference proteome</keyword>
<feature type="transmembrane region" description="Helical" evidence="2">
    <location>
        <begin position="104"/>
        <end position="128"/>
    </location>
</feature>
<dbReference type="SUPFAM" id="SSF103473">
    <property type="entry name" value="MFS general substrate transporter"/>
    <property type="match status" value="1"/>
</dbReference>